<proteinExistence type="predicted"/>
<dbReference type="GO" id="GO:0034472">
    <property type="term" value="P:snRNA 3'-end processing"/>
    <property type="evidence" value="ECO:0000318"/>
    <property type="project" value="GO_Central"/>
</dbReference>
<dbReference type="InterPro" id="IPR029321">
    <property type="entry name" value="INTS2"/>
</dbReference>
<evidence type="ECO:0000313" key="1">
    <source>
        <dbReference type="EnsemblMetazoa" id="PPA39181.1"/>
    </source>
</evidence>
<organism evidence="1 2">
    <name type="scientific">Pristionchus pacificus</name>
    <name type="common">Parasitic nematode worm</name>
    <dbReference type="NCBI Taxonomy" id="54126"/>
    <lineage>
        <taxon>Eukaryota</taxon>
        <taxon>Metazoa</taxon>
        <taxon>Ecdysozoa</taxon>
        <taxon>Nematoda</taxon>
        <taxon>Chromadorea</taxon>
        <taxon>Rhabditida</taxon>
        <taxon>Rhabditina</taxon>
        <taxon>Diplogasteromorpha</taxon>
        <taxon>Diplogasteroidea</taxon>
        <taxon>Neodiplogasteridae</taxon>
        <taxon>Pristionchus</taxon>
    </lineage>
</organism>
<dbReference type="OrthoDB" id="70899at2759"/>
<accession>A0A2A6CGH8</accession>
<reference evidence="2" key="1">
    <citation type="journal article" date="2008" name="Nat. Genet.">
        <title>The Pristionchus pacificus genome provides a unique perspective on nematode lifestyle and parasitism.</title>
        <authorList>
            <person name="Dieterich C."/>
            <person name="Clifton S.W."/>
            <person name="Schuster L.N."/>
            <person name="Chinwalla A."/>
            <person name="Delehaunty K."/>
            <person name="Dinkelacker I."/>
            <person name="Fulton L."/>
            <person name="Fulton R."/>
            <person name="Godfrey J."/>
            <person name="Minx P."/>
            <person name="Mitreva M."/>
            <person name="Roeseler W."/>
            <person name="Tian H."/>
            <person name="Witte H."/>
            <person name="Yang S.P."/>
            <person name="Wilson R.K."/>
            <person name="Sommer R.J."/>
        </authorList>
    </citation>
    <scope>NUCLEOTIDE SEQUENCE [LARGE SCALE GENOMIC DNA]</scope>
    <source>
        <strain evidence="2">PS312</strain>
    </source>
</reference>
<dbReference type="PANTHER" id="PTHR28608:SF1">
    <property type="entry name" value="INTEGRATOR COMPLEX SUBUNIT 2"/>
    <property type="match status" value="1"/>
</dbReference>
<gene>
    <name evidence="1" type="primary">WBGene00277550</name>
</gene>
<dbReference type="Pfam" id="PF14750">
    <property type="entry name" value="INTS2"/>
    <property type="match status" value="1"/>
</dbReference>
<keyword evidence="2" id="KW-1185">Reference proteome</keyword>
<protein>
    <submittedName>
        <fullName evidence="1">Uncharacterized protein</fullName>
    </submittedName>
</protein>
<evidence type="ECO:0000313" key="2">
    <source>
        <dbReference type="Proteomes" id="UP000005239"/>
    </source>
</evidence>
<dbReference type="GO" id="GO:0032039">
    <property type="term" value="C:integrator complex"/>
    <property type="evidence" value="ECO:0000318"/>
    <property type="project" value="GO_Central"/>
</dbReference>
<dbReference type="EnsemblMetazoa" id="PPA39181.1">
    <property type="protein sequence ID" value="PPA39181.1"/>
    <property type="gene ID" value="WBGene00277550"/>
</dbReference>
<dbReference type="PANTHER" id="PTHR28608">
    <property type="entry name" value="INTEGRATOR COMPLEX SUBUNIT 2"/>
    <property type="match status" value="1"/>
</dbReference>
<dbReference type="Proteomes" id="UP000005239">
    <property type="component" value="Unassembled WGS sequence"/>
</dbReference>
<name>A0A2A6CGH8_PRIPA</name>
<sequence>MATLQPMAEVFAALQDGTFLEKLSNFNDEQIRPFLPSLFISTFMSVDNLETCNESVLSRIVSFEDANRLQSIAAVPFSSFEQKLHAATNYNAMINDQLFRSDQEEDKVYQVAMKLIAPENEDDPSGDVIPFISEDITDEAALIFSFVVQLCPSLCTARKLAFMAVAYNNAPIVIAKTIANNPELFYPVLHELCDAKLARIVEESPRGRQRTYIFALLLSLCPGAGEYIVSNLLETKADAPLALKLAVEMLNDESLIALIPPEIINRSRPLAQLLHRSAARQRILSLYRRLAGMAVAFLTDGTHIEDTESFIICLCTLYSSSSYKPTPEDAELLVSYLITSSSHFAHDCHLIVAVAIIMGIPTVNMNNAFTERIVKWLSSLREMCANGGNSRYTLSHTLLFICTCLTTKKTEQLVPFLANIIKMKVMVPPRQIVFLQSLIVDAGFTERELALMCTRLPVTCNLSADSSDVSIPAYCVNELLQGNLFAKNGVEIKGWMERQLRECSTPLHPLVPGLLDRLAIMSVADSVKTISTQFIEEAFAGPLTAEDTFTRRIVCTFFLLAYRLHYDLARATDRVTQRVLLYPDTMYTSIPLRYLLGVVEHLDSSYSSIRGWLIRVASELFPYMQPSTESVEIVRLSLRENGRQKRINETELERHLQGSNPLTGMRKLEAAGLSEQFRLLPLIARCTLLSLQKGASRECVTVSTRLWLKMESVVPRSLIEILACTAREWLTAGECKEIVPVEKIYEIPPLLFRVHRKLFSSPAHLECFLRALSFFVQAGKTRLGKEINVCPEREVALISRVIAHAPITAPELFPPNWFGGVVNDLGKTTNSFQDHFKIQKDFNKVDRELVSSTSDHSQAATIVHALVEIIDPRRFKENEGSLCLVRLDELTRLACEEIHQMFITDRQLLKLVLWQMLPLHLLPTLVESIPSMHIALSEVNEMLAIPGERSLERRLFAVAVTAQISHKYRIVQSAKTMELVVDVLHTMLRHCPTAVHLSLMQRVVPWLEQTIEVFPQLAGDITQILMTTSAIAKSRLALNPAAISTSTPLETRLTHSIDESITRAMANVTV</sequence>
<accession>A0A8R1YWW0</accession>
<dbReference type="AlphaFoldDB" id="A0A2A6CGH8"/>
<reference evidence="1" key="2">
    <citation type="submission" date="2022-06" db="UniProtKB">
        <authorList>
            <consortium name="EnsemblMetazoa"/>
        </authorList>
    </citation>
    <scope>IDENTIFICATION</scope>
    <source>
        <strain evidence="1">PS312</strain>
    </source>
</reference>